<organism evidence="1 2">
    <name type="scientific">Marivirga lumbricoides</name>
    <dbReference type="NCBI Taxonomy" id="1046115"/>
    <lineage>
        <taxon>Bacteria</taxon>
        <taxon>Pseudomonadati</taxon>
        <taxon>Bacteroidota</taxon>
        <taxon>Cytophagia</taxon>
        <taxon>Cytophagales</taxon>
        <taxon>Marivirgaceae</taxon>
        <taxon>Marivirga</taxon>
    </lineage>
</organism>
<evidence type="ECO:0008006" key="3">
    <source>
        <dbReference type="Google" id="ProtNLM"/>
    </source>
</evidence>
<dbReference type="AlphaFoldDB" id="A0A2T4DPA9"/>
<reference evidence="1 2" key="1">
    <citation type="submission" date="2018-03" db="EMBL/GenBank/DDBJ databases">
        <title>Cross-interface Injection: A General Nanoliter Liquid Handling Method Applied to Single Cells Genome Amplification Automated Nanoliter Liquid Handling Applied to Single Cell Multiple Displacement Amplification.</title>
        <authorList>
            <person name="Yun J."/>
            <person name="Xu P."/>
            <person name="Xu J."/>
            <person name="Dai X."/>
            <person name="Wang Y."/>
            <person name="Zheng X."/>
            <person name="Cao C."/>
            <person name="Yi Q."/>
            <person name="Zhu Y."/>
            <person name="Wang L."/>
            <person name="Dong Z."/>
            <person name="Huang Y."/>
            <person name="Huang L."/>
            <person name="Du W."/>
        </authorList>
    </citation>
    <scope>NUCLEOTIDE SEQUENCE [LARGE SCALE GENOMIC DNA]</scope>
    <source>
        <strain evidence="1 2">Z-D1-2</strain>
    </source>
</reference>
<sequence>MRIIKITAFTLLLLLLSGAILGYFYFEKKFTPPDNQLRVSNGEDTLKIKWTANNDSEISALLLPVILEEIPDTFYMQFDIGSHSTLFYSRTLESLKDQNIFSSGLDEKRAFNFTLGNVAVSTNDVRTLNYGAKIDLNSSAVNIIGTLGADILEHKVVAFDFKHHTIHFLNTFPEEVKKESILPFQFRERKVLLPAKVSGEETLLYYDSGSSAFELITNHEQWGKLATSGAVEQTYKANSLGNPLKVHNIASRGTIKFGNEVIPLNYVTYIEGTSMVQNLLMYFSGMGGMIGNKLFINRILILDAANEKMAVL</sequence>
<proteinExistence type="predicted"/>
<evidence type="ECO:0000313" key="1">
    <source>
        <dbReference type="EMBL" id="PTB95650.1"/>
    </source>
</evidence>
<comment type="caution">
    <text evidence="1">The sequence shown here is derived from an EMBL/GenBank/DDBJ whole genome shotgun (WGS) entry which is preliminary data.</text>
</comment>
<accession>A0A2T4DPA9</accession>
<gene>
    <name evidence="1" type="ORF">C9994_10770</name>
</gene>
<dbReference type="Proteomes" id="UP000240608">
    <property type="component" value="Unassembled WGS sequence"/>
</dbReference>
<name>A0A2T4DPA9_9BACT</name>
<protein>
    <recommendedName>
        <fullName evidence="3">Peptidase A2 domain-containing protein</fullName>
    </recommendedName>
</protein>
<evidence type="ECO:0000313" key="2">
    <source>
        <dbReference type="Proteomes" id="UP000240608"/>
    </source>
</evidence>
<dbReference type="EMBL" id="PYVU01000096">
    <property type="protein sequence ID" value="PTB95650.1"/>
    <property type="molecule type" value="Genomic_DNA"/>
</dbReference>